<proteinExistence type="predicted"/>
<dbReference type="AlphaFoldDB" id="A0A0G0IQ36"/>
<sequence length="117" mass="13328">MTSKMIKGRGVRLMAIEIFLYLAVVISWFSAKKFLKMNINDEYLIDVVFFIALALLIFMRSGHPRLFWYGFSGLVLSAISDTSGFSTITFFLSSFSISFFALGILNSLLFNRNNLKD</sequence>
<organism evidence="2 3">
    <name type="scientific">Candidatus Woesebacteria bacterium GW2011_GWC1_38_13</name>
    <dbReference type="NCBI Taxonomy" id="1618583"/>
    <lineage>
        <taxon>Bacteria</taxon>
        <taxon>Candidatus Woeseibacteriota</taxon>
    </lineage>
</organism>
<feature type="transmembrane region" description="Helical" evidence="1">
    <location>
        <begin position="43"/>
        <end position="59"/>
    </location>
</feature>
<accession>A0A0G0IQ36</accession>
<reference evidence="2 3" key="1">
    <citation type="journal article" date="2015" name="Nature">
        <title>rRNA introns, odd ribosomes, and small enigmatic genomes across a large radiation of phyla.</title>
        <authorList>
            <person name="Brown C.T."/>
            <person name="Hug L.A."/>
            <person name="Thomas B.C."/>
            <person name="Sharon I."/>
            <person name="Castelle C.J."/>
            <person name="Singh A."/>
            <person name="Wilkins M.J."/>
            <person name="Williams K.H."/>
            <person name="Banfield J.F."/>
        </authorList>
    </citation>
    <scope>NUCLEOTIDE SEQUENCE [LARGE SCALE GENOMIC DNA]</scope>
</reference>
<name>A0A0G0IQ36_9BACT</name>
<dbReference type="EMBL" id="LBUE01000002">
    <property type="protein sequence ID" value="KKQ56832.1"/>
    <property type="molecule type" value="Genomic_DNA"/>
</dbReference>
<keyword evidence="1" id="KW-0472">Membrane</keyword>
<keyword evidence="1" id="KW-0812">Transmembrane</keyword>
<evidence type="ECO:0000256" key="1">
    <source>
        <dbReference type="SAM" id="Phobius"/>
    </source>
</evidence>
<feature type="transmembrane region" description="Helical" evidence="1">
    <location>
        <begin position="12"/>
        <end position="31"/>
    </location>
</feature>
<evidence type="ECO:0000313" key="2">
    <source>
        <dbReference type="EMBL" id="KKQ56832.1"/>
    </source>
</evidence>
<evidence type="ECO:0000313" key="3">
    <source>
        <dbReference type="Proteomes" id="UP000034096"/>
    </source>
</evidence>
<comment type="caution">
    <text evidence="2">The sequence shown here is derived from an EMBL/GenBank/DDBJ whole genome shotgun (WGS) entry which is preliminary data.</text>
</comment>
<protein>
    <submittedName>
        <fullName evidence="2">Uncharacterized protein</fullName>
    </submittedName>
</protein>
<feature type="transmembrane region" description="Helical" evidence="1">
    <location>
        <begin position="91"/>
        <end position="110"/>
    </location>
</feature>
<gene>
    <name evidence="2" type="ORF">US75_C0002G0030</name>
</gene>
<dbReference type="Proteomes" id="UP000034096">
    <property type="component" value="Unassembled WGS sequence"/>
</dbReference>
<keyword evidence="1" id="KW-1133">Transmembrane helix</keyword>
<dbReference type="STRING" id="1618583.US75_C0002G0030"/>